<evidence type="ECO:0000256" key="2">
    <source>
        <dbReference type="ARBA" id="ARBA00012438"/>
    </source>
</evidence>
<evidence type="ECO:0000313" key="13">
    <source>
        <dbReference type="Proteomes" id="UP000640489"/>
    </source>
</evidence>
<accession>A0A930YJZ2</accession>
<dbReference type="InterPro" id="IPR036890">
    <property type="entry name" value="HATPase_C_sf"/>
</dbReference>
<feature type="transmembrane region" description="Helical" evidence="9">
    <location>
        <begin position="78"/>
        <end position="96"/>
    </location>
</feature>
<feature type="transmembrane region" description="Helical" evidence="9">
    <location>
        <begin position="48"/>
        <end position="72"/>
    </location>
</feature>
<organism evidence="12 13">
    <name type="scientific">Nocardioides islandensis</name>
    <dbReference type="NCBI Taxonomy" id="433663"/>
    <lineage>
        <taxon>Bacteria</taxon>
        <taxon>Bacillati</taxon>
        <taxon>Actinomycetota</taxon>
        <taxon>Actinomycetes</taxon>
        <taxon>Propionibacteriales</taxon>
        <taxon>Nocardioidaceae</taxon>
        <taxon>Nocardioides</taxon>
    </lineage>
</organism>
<dbReference type="Proteomes" id="UP000640489">
    <property type="component" value="Unassembled WGS sequence"/>
</dbReference>
<evidence type="ECO:0000256" key="5">
    <source>
        <dbReference type="ARBA" id="ARBA00022741"/>
    </source>
</evidence>
<dbReference type="PANTHER" id="PTHR24421:SF10">
    <property type="entry name" value="NITRATE_NITRITE SENSOR PROTEIN NARQ"/>
    <property type="match status" value="1"/>
</dbReference>
<reference evidence="12" key="1">
    <citation type="submission" date="2020-11" db="EMBL/GenBank/DDBJ databases">
        <title>Nocardioides sp. nov., isolated from Soil of Cynanchum wilfordii Hemsley rhizosphere.</title>
        <authorList>
            <person name="Lee J.-S."/>
            <person name="Suh M.K."/>
            <person name="Kim J.-S."/>
        </authorList>
    </citation>
    <scope>NUCLEOTIDE SEQUENCE</scope>
    <source>
        <strain evidence="12">KCTC 19275</strain>
    </source>
</reference>
<name>A0A930YJZ2_9ACTN</name>
<dbReference type="Pfam" id="PF23539">
    <property type="entry name" value="DUF7134"/>
    <property type="match status" value="1"/>
</dbReference>
<evidence type="ECO:0000259" key="10">
    <source>
        <dbReference type="Pfam" id="PF07730"/>
    </source>
</evidence>
<evidence type="ECO:0000256" key="8">
    <source>
        <dbReference type="ARBA" id="ARBA00023012"/>
    </source>
</evidence>
<evidence type="ECO:0000256" key="9">
    <source>
        <dbReference type="SAM" id="Phobius"/>
    </source>
</evidence>
<dbReference type="Gene3D" id="1.20.5.1930">
    <property type="match status" value="1"/>
</dbReference>
<dbReference type="GO" id="GO:0000155">
    <property type="term" value="F:phosphorelay sensor kinase activity"/>
    <property type="evidence" value="ECO:0007669"/>
    <property type="project" value="InterPro"/>
</dbReference>
<protein>
    <recommendedName>
        <fullName evidence="2">histidine kinase</fullName>
        <ecNumber evidence="2">2.7.13.3</ecNumber>
    </recommendedName>
</protein>
<keyword evidence="5" id="KW-0547">Nucleotide-binding</keyword>
<keyword evidence="9" id="KW-0812">Transmembrane</keyword>
<evidence type="ECO:0000256" key="6">
    <source>
        <dbReference type="ARBA" id="ARBA00022777"/>
    </source>
</evidence>
<gene>
    <name evidence="12" type="ORF">ISU07_08380</name>
</gene>
<feature type="transmembrane region" description="Helical" evidence="9">
    <location>
        <begin position="20"/>
        <end position="41"/>
    </location>
</feature>
<evidence type="ECO:0000313" key="12">
    <source>
        <dbReference type="EMBL" id="MBF4763140.1"/>
    </source>
</evidence>
<dbReference type="EMBL" id="JADKPN010000003">
    <property type="protein sequence ID" value="MBF4763140.1"/>
    <property type="molecule type" value="Genomic_DNA"/>
</dbReference>
<dbReference type="InterPro" id="IPR011712">
    <property type="entry name" value="Sig_transdc_His_kin_sub3_dim/P"/>
</dbReference>
<dbReference type="Gene3D" id="3.30.565.10">
    <property type="entry name" value="Histidine kinase-like ATPase, C-terminal domain"/>
    <property type="match status" value="1"/>
</dbReference>
<feature type="domain" description="Signal transduction histidine kinase subgroup 3 dimerisation and phosphoacceptor" evidence="10">
    <location>
        <begin position="194"/>
        <end position="259"/>
    </location>
</feature>
<dbReference type="CDD" id="cd16917">
    <property type="entry name" value="HATPase_UhpB-NarQ-NarX-like"/>
    <property type="match status" value="1"/>
</dbReference>
<dbReference type="GO" id="GO:0005524">
    <property type="term" value="F:ATP binding"/>
    <property type="evidence" value="ECO:0007669"/>
    <property type="project" value="UniProtKB-KW"/>
</dbReference>
<comment type="catalytic activity">
    <reaction evidence="1">
        <text>ATP + protein L-histidine = ADP + protein N-phospho-L-histidine.</text>
        <dbReference type="EC" id="2.7.13.3"/>
    </reaction>
</comment>
<comment type="caution">
    <text evidence="12">The sequence shown here is derived from an EMBL/GenBank/DDBJ whole genome shotgun (WGS) entry which is preliminary data.</text>
</comment>
<keyword evidence="7" id="KW-0067">ATP-binding</keyword>
<keyword evidence="3" id="KW-0597">Phosphoprotein</keyword>
<dbReference type="InterPro" id="IPR055558">
    <property type="entry name" value="DUF7134"/>
</dbReference>
<keyword evidence="4" id="KW-0808">Transferase</keyword>
<dbReference type="InterPro" id="IPR050482">
    <property type="entry name" value="Sensor_HK_TwoCompSys"/>
</dbReference>
<sequence length="387" mass="41081">MTVVADLWGDAHGPGRRAVLADVAAGAAFAVVVGLVQLLLLSWTWPAAVLLGVALAVRRVAPLVMVAVAVLASLAQLVSGHIAFVACLAYAPLFATLGGHRDPRLRRLGLVCAVVAVMVAGTWAWSQVGGDQPTDGHLTSTLALAAPTAVLVLGSWAVGYLRWQRRQAVQARADATVQSVERRRLSDLYEQEQERARIAADMHDLVAHSWAVVAAQADGARYVAGTDPGRAQEALAVIGDTARSAMDDVRVLLARLREPGGADELAFEKPDALVARMHASGMDLRVERHGDPVAEGLLAMTARRVLTESLTNALKHGDLTRPVEVAEDWRDGYRLRVANAVATEDLQGQGHGLLGMAERVAVVGGTLTAERRGDQWVVEAHVPAGTR</sequence>
<dbReference type="Pfam" id="PF07730">
    <property type="entry name" value="HisKA_3"/>
    <property type="match status" value="1"/>
</dbReference>
<evidence type="ECO:0000259" key="11">
    <source>
        <dbReference type="Pfam" id="PF23539"/>
    </source>
</evidence>
<evidence type="ECO:0000256" key="7">
    <source>
        <dbReference type="ARBA" id="ARBA00022840"/>
    </source>
</evidence>
<dbReference type="PANTHER" id="PTHR24421">
    <property type="entry name" value="NITRATE/NITRITE SENSOR PROTEIN NARX-RELATED"/>
    <property type="match status" value="1"/>
</dbReference>
<keyword evidence="9" id="KW-0472">Membrane</keyword>
<evidence type="ECO:0000256" key="4">
    <source>
        <dbReference type="ARBA" id="ARBA00022679"/>
    </source>
</evidence>
<dbReference type="EC" id="2.7.13.3" evidence="2"/>
<keyword evidence="6 12" id="KW-0418">Kinase</keyword>
<keyword evidence="13" id="KW-1185">Reference proteome</keyword>
<feature type="transmembrane region" description="Helical" evidence="9">
    <location>
        <begin position="108"/>
        <end position="126"/>
    </location>
</feature>
<dbReference type="AlphaFoldDB" id="A0A930YJZ2"/>
<feature type="domain" description="DUF7134" evidence="11">
    <location>
        <begin position="16"/>
        <end position="166"/>
    </location>
</feature>
<evidence type="ECO:0000256" key="1">
    <source>
        <dbReference type="ARBA" id="ARBA00000085"/>
    </source>
</evidence>
<keyword evidence="8" id="KW-0902">Two-component regulatory system</keyword>
<evidence type="ECO:0000256" key="3">
    <source>
        <dbReference type="ARBA" id="ARBA00022553"/>
    </source>
</evidence>
<dbReference type="GO" id="GO:0016020">
    <property type="term" value="C:membrane"/>
    <property type="evidence" value="ECO:0007669"/>
    <property type="project" value="InterPro"/>
</dbReference>
<feature type="transmembrane region" description="Helical" evidence="9">
    <location>
        <begin position="138"/>
        <end position="161"/>
    </location>
</feature>
<keyword evidence="9" id="KW-1133">Transmembrane helix</keyword>
<dbReference type="GO" id="GO:0046983">
    <property type="term" value="F:protein dimerization activity"/>
    <property type="evidence" value="ECO:0007669"/>
    <property type="project" value="InterPro"/>
</dbReference>
<proteinExistence type="predicted"/>
<dbReference type="RefSeq" id="WP_194706315.1">
    <property type="nucleotide sequence ID" value="NZ_JADKPN010000003.1"/>
</dbReference>
<dbReference type="SUPFAM" id="SSF55874">
    <property type="entry name" value="ATPase domain of HSP90 chaperone/DNA topoisomerase II/histidine kinase"/>
    <property type="match status" value="1"/>
</dbReference>